<name>A0A7Z8NQY4_9CELL</name>
<protein>
    <recommendedName>
        <fullName evidence="4">Peptidase S1 domain-containing protein</fullName>
    </recommendedName>
</protein>
<feature type="signal peptide" evidence="1">
    <location>
        <begin position="1"/>
        <end position="29"/>
    </location>
</feature>
<comment type="caution">
    <text evidence="2">The sequence shown here is derived from an EMBL/GenBank/DDBJ whole genome shotgun (WGS) entry which is preliminary data.</text>
</comment>
<organism evidence="2 3">
    <name type="scientific">Cellulomonas hominis</name>
    <dbReference type="NCBI Taxonomy" id="156981"/>
    <lineage>
        <taxon>Bacteria</taxon>
        <taxon>Bacillati</taxon>
        <taxon>Actinomycetota</taxon>
        <taxon>Actinomycetes</taxon>
        <taxon>Micrococcales</taxon>
        <taxon>Cellulomonadaceae</taxon>
        <taxon>Cellulomonas</taxon>
    </lineage>
</organism>
<dbReference type="EMBL" id="SZYE01000015">
    <property type="protein sequence ID" value="TKR26775.1"/>
    <property type="molecule type" value="Genomic_DNA"/>
</dbReference>
<reference evidence="2 3" key="1">
    <citation type="submission" date="2019-05" db="EMBL/GenBank/DDBJ databases">
        <title>Genome sequence of Cellulomonas hominis strain CS1.</title>
        <authorList>
            <person name="Belmont J."/>
            <person name="Maclea K.S."/>
        </authorList>
    </citation>
    <scope>NUCLEOTIDE SEQUENCE [LARGE SCALE GENOMIC DNA]</scope>
    <source>
        <strain evidence="2 3">CS1</strain>
    </source>
</reference>
<evidence type="ECO:0008006" key="4">
    <source>
        <dbReference type="Google" id="ProtNLM"/>
    </source>
</evidence>
<accession>A0A7Z8NQY4</accession>
<sequence>MRRRTRQRLAVASAAAITLVAAGVTGAEAGGAPWSGQEAPFVAEGESVIAPDASGEDSEQLALPAVPKEMNDLAASLSEQYGTDPQFSAVEVTRDRTQVIVYWHGEITTELARDTSTVPSVEVVIEQTEFMPGELRDAARRLVESDARVASAAALYDGSGIRVSLDEVSGPSAQRSAEPTLQERLQNEAHFPLTFDNDVPQAAFDNARLSDISYHLGGARLTSWNTGAGCTSGFTVVKDNDASARGLMFAAHCGAVGEQWVTPDRSVTPVQWYLFGTTATRDVLNDGAILTTTFANPYMWTAEYNSTIFSAINGQTTPYIGQELCFSGSYSGLNCGNLVSSTTENYSLGGDLTAVFGMRTTNVNDQPAAGNGDSGGPGYTIVSSSAGAQRLAVGIISAIPTGSPTTCQGVPGASDGRRCSPTVWLTSVVAIGNNLGWRVPTT</sequence>
<evidence type="ECO:0000256" key="1">
    <source>
        <dbReference type="SAM" id="SignalP"/>
    </source>
</evidence>
<dbReference type="RefSeq" id="WP_154728371.1">
    <property type="nucleotide sequence ID" value="NZ_SZYE01000015.1"/>
</dbReference>
<dbReference type="InterPro" id="IPR009003">
    <property type="entry name" value="Peptidase_S1_PA"/>
</dbReference>
<feature type="chain" id="PRO_5030581273" description="Peptidase S1 domain-containing protein" evidence="1">
    <location>
        <begin position="30"/>
        <end position="442"/>
    </location>
</feature>
<proteinExistence type="predicted"/>
<dbReference type="Gene3D" id="2.40.10.10">
    <property type="entry name" value="Trypsin-like serine proteases"/>
    <property type="match status" value="2"/>
</dbReference>
<gene>
    <name evidence="2" type="ORF">FA014_03775</name>
</gene>
<dbReference type="OrthoDB" id="5125436at2"/>
<dbReference type="AlphaFoldDB" id="A0A7Z8NQY4"/>
<keyword evidence="1" id="KW-0732">Signal</keyword>
<dbReference type="InterPro" id="IPR043504">
    <property type="entry name" value="Peptidase_S1_PA_chymotrypsin"/>
</dbReference>
<evidence type="ECO:0000313" key="2">
    <source>
        <dbReference type="EMBL" id="TKR26775.1"/>
    </source>
</evidence>
<dbReference type="SUPFAM" id="SSF50494">
    <property type="entry name" value="Trypsin-like serine proteases"/>
    <property type="match status" value="1"/>
</dbReference>
<dbReference type="Proteomes" id="UP000308121">
    <property type="component" value="Unassembled WGS sequence"/>
</dbReference>
<evidence type="ECO:0000313" key="3">
    <source>
        <dbReference type="Proteomes" id="UP000308121"/>
    </source>
</evidence>